<gene>
    <name evidence="4" type="ORF">GR170_12615</name>
</gene>
<dbReference type="Proteomes" id="UP000477911">
    <property type="component" value="Unassembled WGS sequence"/>
</dbReference>
<dbReference type="GO" id="GO:0004458">
    <property type="term" value="F:D-lactate dehydrogenase (cytochrome) activity"/>
    <property type="evidence" value="ECO:0007669"/>
    <property type="project" value="TreeGrafter"/>
</dbReference>
<dbReference type="InterPro" id="IPR016166">
    <property type="entry name" value="FAD-bd_PCMH"/>
</dbReference>
<dbReference type="PANTHER" id="PTHR11748:SF119">
    <property type="entry name" value="D-2-HYDROXYGLUTARATE DEHYDROGENASE"/>
    <property type="match status" value="1"/>
</dbReference>
<name>A0A6L7G2T6_9RHOB</name>
<dbReference type="SUPFAM" id="SSF55103">
    <property type="entry name" value="FAD-linked oxidases, C-terminal domain"/>
    <property type="match status" value="1"/>
</dbReference>
<dbReference type="InterPro" id="IPR036318">
    <property type="entry name" value="FAD-bd_PCMH-like_sf"/>
</dbReference>
<reference evidence="4 5" key="1">
    <citation type="submission" date="2019-12" db="EMBL/GenBank/DDBJ databases">
        <authorList>
            <person name="Li M."/>
        </authorList>
    </citation>
    <scope>NUCLEOTIDE SEQUENCE [LARGE SCALE GENOMIC DNA]</scope>
    <source>
        <strain evidence="4 5">GBMRC 2024</strain>
    </source>
</reference>
<accession>A0A6L7G2T6</accession>
<dbReference type="Pfam" id="PF01565">
    <property type="entry name" value="FAD_binding_4"/>
    <property type="match status" value="1"/>
</dbReference>
<keyword evidence="1" id="KW-0285">Flavoprotein</keyword>
<dbReference type="InterPro" id="IPR016164">
    <property type="entry name" value="FAD-linked_Oxase-like_C"/>
</dbReference>
<feature type="domain" description="FAD-binding PCMH-type" evidence="3">
    <location>
        <begin position="43"/>
        <end position="215"/>
    </location>
</feature>
<organism evidence="4 5">
    <name type="scientific">Pseudooceanicola albus</name>
    <dbReference type="NCBI Taxonomy" id="2692189"/>
    <lineage>
        <taxon>Bacteria</taxon>
        <taxon>Pseudomonadati</taxon>
        <taxon>Pseudomonadota</taxon>
        <taxon>Alphaproteobacteria</taxon>
        <taxon>Rhodobacterales</taxon>
        <taxon>Paracoccaceae</taxon>
        <taxon>Pseudooceanicola</taxon>
    </lineage>
</organism>
<dbReference type="InterPro" id="IPR016169">
    <property type="entry name" value="FAD-bd_PCMH_sub2"/>
</dbReference>
<dbReference type="InterPro" id="IPR006094">
    <property type="entry name" value="Oxid_FAD_bind_N"/>
</dbReference>
<evidence type="ECO:0000313" key="4">
    <source>
        <dbReference type="EMBL" id="MXN18684.1"/>
    </source>
</evidence>
<dbReference type="EMBL" id="WUMU01000014">
    <property type="protein sequence ID" value="MXN18684.1"/>
    <property type="molecule type" value="Genomic_DNA"/>
</dbReference>
<dbReference type="PANTHER" id="PTHR11748">
    <property type="entry name" value="D-LACTATE DEHYDROGENASE"/>
    <property type="match status" value="1"/>
</dbReference>
<keyword evidence="5" id="KW-1185">Reference proteome</keyword>
<proteinExistence type="predicted"/>
<sequence>MTPDVIRALRQDLEGITLVREEALRTNSRDFYWFSPILREELDDKLPDLLAIPETREDLGRILSACARRGVPVTVRGGGTGNYGQSVPLEGGVLINMTRLRRVVSVEGGVGRFEAGCRLLNIDREIAPTGWELRLFPSTRRLATLGGYIAGGAGGVGSCTWGQLSDTGAILGVQLMTVEETPRLIELRDRDVLKVQHAYGLNGVITEVEMPLAPKYPWAEEILAFDSLTEAAAFAAQFTNTEAIVKKLVSVHHAGAVRYLEKLSGVVPAGKAIVIVMVNAAQAPATRAMAAAHGGASVYARDAAAAEAAAFENKGALPPLYEFCWNHTTWHAIKIDPALSYLQIRFPQGEEARLIALLERDFAEDLVLHFEFQRKFGKLMVSGLPIFRYRDRAALDGLLARLQAIGIELSNPHTCKLSAAGWKQVDAPQAEFKREADPLGLMNPGKLAAD</sequence>
<dbReference type="RefSeq" id="WP_160894815.1">
    <property type="nucleotide sequence ID" value="NZ_WUMU01000014.1"/>
</dbReference>
<comment type="caution">
    <text evidence="4">The sequence shown here is derived from an EMBL/GenBank/DDBJ whole genome shotgun (WGS) entry which is preliminary data.</text>
</comment>
<protein>
    <submittedName>
        <fullName evidence="4">FAD-binding protein</fullName>
    </submittedName>
</protein>
<dbReference type="SUPFAM" id="SSF56176">
    <property type="entry name" value="FAD-binding/transporter-associated domain-like"/>
    <property type="match status" value="1"/>
</dbReference>
<evidence type="ECO:0000256" key="1">
    <source>
        <dbReference type="ARBA" id="ARBA00022630"/>
    </source>
</evidence>
<dbReference type="GO" id="GO:1903457">
    <property type="term" value="P:lactate catabolic process"/>
    <property type="evidence" value="ECO:0007669"/>
    <property type="project" value="TreeGrafter"/>
</dbReference>
<keyword evidence="2" id="KW-0274">FAD</keyword>
<dbReference type="PROSITE" id="PS51387">
    <property type="entry name" value="FAD_PCMH"/>
    <property type="match status" value="1"/>
</dbReference>
<dbReference type="GO" id="GO:0008720">
    <property type="term" value="F:D-lactate dehydrogenase (NAD+) activity"/>
    <property type="evidence" value="ECO:0007669"/>
    <property type="project" value="TreeGrafter"/>
</dbReference>
<evidence type="ECO:0000259" key="3">
    <source>
        <dbReference type="PROSITE" id="PS51387"/>
    </source>
</evidence>
<dbReference type="Gene3D" id="3.30.465.10">
    <property type="match status" value="1"/>
</dbReference>
<dbReference type="AlphaFoldDB" id="A0A6L7G2T6"/>
<evidence type="ECO:0000313" key="5">
    <source>
        <dbReference type="Proteomes" id="UP000477911"/>
    </source>
</evidence>
<evidence type="ECO:0000256" key="2">
    <source>
        <dbReference type="ARBA" id="ARBA00022827"/>
    </source>
</evidence>
<dbReference type="GO" id="GO:0071949">
    <property type="term" value="F:FAD binding"/>
    <property type="evidence" value="ECO:0007669"/>
    <property type="project" value="InterPro"/>
</dbReference>